<evidence type="ECO:0000256" key="3">
    <source>
        <dbReference type="ARBA" id="ARBA00022840"/>
    </source>
</evidence>
<dbReference type="SUPFAM" id="SSF88723">
    <property type="entry name" value="PIN domain-like"/>
    <property type="match status" value="1"/>
</dbReference>
<dbReference type="Pfam" id="PF02562">
    <property type="entry name" value="PhoH"/>
    <property type="match status" value="1"/>
</dbReference>
<name>A0A5C6QBZ0_9GAMM</name>
<gene>
    <name evidence="6" type="ORF">ESZ26_10015</name>
    <name evidence="7" type="ORF">ESZ27_11160</name>
</gene>
<dbReference type="Pfam" id="PF13638">
    <property type="entry name" value="PIN_4"/>
    <property type="match status" value="1"/>
</dbReference>
<dbReference type="EMBL" id="VOLR01000012">
    <property type="protein sequence ID" value="TWX59294.1"/>
    <property type="molecule type" value="Genomic_DNA"/>
</dbReference>
<dbReference type="PANTHER" id="PTHR30473">
    <property type="entry name" value="PROTEIN PHOH"/>
    <property type="match status" value="1"/>
</dbReference>
<dbReference type="SMART" id="SM00670">
    <property type="entry name" value="PINc"/>
    <property type="match status" value="1"/>
</dbReference>
<evidence type="ECO:0000259" key="5">
    <source>
        <dbReference type="SMART" id="SM00670"/>
    </source>
</evidence>
<dbReference type="RefSeq" id="WP_146799490.1">
    <property type="nucleotide sequence ID" value="NZ_VOLP01000012.1"/>
</dbReference>
<evidence type="ECO:0000313" key="7">
    <source>
        <dbReference type="EMBL" id="TWX66180.1"/>
    </source>
</evidence>
<comment type="similarity">
    <text evidence="1">Belongs to the PhoH family.</text>
</comment>
<dbReference type="EMBL" id="VOLQ01000019">
    <property type="protein sequence ID" value="TWX66180.1"/>
    <property type="molecule type" value="Genomic_DNA"/>
</dbReference>
<evidence type="ECO:0000313" key="8">
    <source>
        <dbReference type="Proteomes" id="UP000321525"/>
    </source>
</evidence>
<organism evidence="7 9">
    <name type="scientific">Colwellia hornerae</name>
    <dbReference type="NCBI Taxonomy" id="89402"/>
    <lineage>
        <taxon>Bacteria</taxon>
        <taxon>Pseudomonadati</taxon>
        <taxon>Pseudomonadota</taxon>
        <taxon>Gammaproteobacteria</taxon>
        <taxon>Alteromonadales</taxon>
        <taxon>Colwelliaceae</taxon>
        <taxon>Colwellia</taxon>
    </lineage>
</organism>
<dbReference type="CDD" id="cd09883">
    <property type="entry name" value="PIN_VapC_PhoHL-ATPase"/>
    <property type="match status" value="1"/>
</dbReference>
<accession>A0A5C6QBZ0</accession>
<evidence type="ECO:0000313" key="6">
    <source>
        <dbReference type="EMBL" id="TWX59294.1"/>
    </source>
</evidence>
<keyword evidence="2" id="KW-0547">Nucleotide-binding</keyword>
<comment type="similarity">
    <text evidence="4">In the N-terminal section; belongs to the PINc/VapC protein family.</text>
</comment>
<dbReference type="GO" id="GO:0005829">
    <property type="term" value="C:cytosol"/>
    <property type="evidence" value="ECO:0007669"/>
    <property type="project" value="TreeGrafter"/>
</dbReference>
<dbReference type="Gene3D" id="3.40.50.300">
    <property type="entry name" value="P-loop containing nucleotide triphosphate hydrolases"/>
    <property type="match status" value="1"/>
</dbReference>
<evidence type="ECO:0000256" key="4">
    <source>
        <dbReference type="ARBA" id="ARBA00046345"/>
    </source>
</evidence>
<evidence type="ECO:0000256" key="2">
    <source>
        <dbReference type="ARBA" id="ARBA00022741"/>
    </source>
</evidence>
<keyword evidence="8" id="KW-1185">Reference proteome</keyword>
<dbReference type="InterPro" id="IPR027417">
    <property type="entry name" value="P-loop_NTPase"/>
</dbReference>
<dbReference type="Proteomes" id="UP000321525">
    <property type="component" value="Unassembled WGS sequence"/>
</dbReference>
<dbReference type="InterPro" id="IPR029060">
    <property type="entry name" value="PIN-like_dom_sf"/>
</dbReference>
<proteinExistence type="inferred from homology"/>
<dbReference type="SUPFAM" id="SSF52540">
    <property type="entry name" value="P-loop containing nucleoside triphosphate hydrolases"/>
    <property type="match status" value="1"/>
</dbReference>
<dbReference type="InterPro" id="IPR002716">
    <property type="entry name" value="PIN_dom"/>
</dbReference>
<reference evidence="7 9" key="1">
    <citation type="submission" date="2019-07" db="EMBL/GenBank/DDBJ databases">
        <title>Genomes of sea-ice associated Colwellia species.</title>
        <authorList>
            <person name="Bowman J.P."/>
        </authorList>
    </citation>
    <scope>NUCLEOTIDE SEQUENCE [LARGE SCALE GENOMIC DNA]</scope>
    <source>
        <strain evidence="6 8">ACAM 607</strain>
        <strain evidence="7 9">IC036</strain>
    </source>
</reference>
<dbReference type="GO" id="GO:0005524">
    <property type="term" value="F:ATP binding"/>
    <property type="evidence" value="ECO:0007669"/>
    <property type="project" value="UniProtKB-KW"/>
</dbReference>
<dbReference type="InterPro" id="IPR051451">
    <property type="entry name" value="PhoH2-like"/>
</dbReference>
<comment type="caution">
    <text evidence="7">The sequence shown here is derived from an EMBL/GenBank/DDBJ whole genome shotgun (WGS) entry which is preliminary data.</text>
</comment>
<dbReference type="InterPro" id="IPR003714">
    <property type="entry name" value="PhoH"/>
</dbReference>
<dbReference type="Gene3D" id="3.40.50.1010">
    <property type="entry name" value="5'-nuclease"/>
    <property type="match status" value="1"/>
</dbReference>
<keyword evidence="3" id="KW-0067">ATP-binding</keyword>
<evidence type="ECO:0000313" key="9">
    <source>
        <dbReference type="Proteomes" id="UP000321917"/>
    </source>
</evidence>
<dbReference type="AlphaFoldDB" id="A0A5C6QBZ0"/>
<dbReference type="PANTHER" id="PTHR30473:SF2">
    <property type="entry name" value="PIN DOMAIN-CONTAINING PROTEIN"/>
    <property type="match status" value="1"/>
</dbReference>
<evidence type="ECO:0000256" key="1">
    <source>
        <dbReference type="ARBA" id="ARBA00010393"/>
    </source>
</evidence>
<dbReference type="Proteomes" id="UP000321917">
    <property type="component" value="Unassembled WGS sequence"/>
</dbReference>
<feature type="domain" description="PIN" evidence="5">
    <location>
        <begin position="9"/>
        <end position="145"/>
    </location>
</feature>
<sequence>MKNPNENRNPRVLDTSALVHDPKSLLAYRDDVYICLTVLEELDNLKERLDKSVSQDARLVIRMLEDIINGHSSEDMEKGIQLPSTETAKRGKLFIGIDTQLDFAKELKYAVGSDADNRIINYALHMQNELGQAVTIVSRDINMRLKARTIGVDAEDVLVDNQISDIDLLYTGVQSFTGDLFDRCEEEKDFAMSGKLYRFNRDIFNDEAQPNMYWYDEVGHIGKIKEVNEEHVFTTLLQRKQDKIWGILPKNPRQAVALDQLIDPDLDLNILLGPAGSGKTFLAIAAGLHQVIETKQYKKIVVVRSRDFMDDDPGFLPGDLKEKSLPLLAGVTDALISMHSGDDDDEKSTSATVEHIIDRANIEFTSMAYFRGRSIDDAVLIIDEAQNMTRAQMKGMLSRGGKNCRTIVLGNLAQIDDRFVTATSSGASAAVNIYRDYEKCSILIFDEVERSSLAEFTEKNF</sequence>
<protein>
    <submittedName>
        <fullName evidence="7">PhoH family protein</fullName>
    </submittedName>
</protein>
<dbReference type="OrthoDB" id="9766527at2"/>